<dbReference type="STRING" id="4540.A0A3L6RB20"/>
<evidence type="ECO:0008006" key="3">
    <source>
        <dbReference type="Google" id="ProtNLM"/>
    </source>
</evidence>
<dbReference type="PANTHER" id="PTHR33377:SF30">
    <property type="entry name" value="OS07G0117000 PROTEIN"/>
    <property type="match status" value="1"/>
</dbReference>
<sequence length="508" mass="57346">MEIALSAFLGEIAQRSVSFFISKLSKEATSLPSDENLHRKLLRICIIVEEAEGRQIRNQAMLEQLKVLRAGMYRGYYALDTFKYQPYKEDEGEDDEVSHYYSFAISKFNPAKRIQLRGRSSQQGGERELHQVLGSLDVTITDAREFLMFLKGCPLLYHRLYSTYMVLENCMFGRHVEMEHIINFLMQNCAPGSTGDFGVLPIVGPPKAGKSTLVEHVCSDERVRTAFSRIVFFAGDLEGRIACVRDGGTVRHQSHASESRDGSVLVVVEVNGDISEATWSSLCSASKRFSTTNGGNKFIVCSRSDKIVRFGTTRALKVENLTQEAFWYFFKALVFGGADPQEEPKLASMAMEIAAWLNCSFIAGNAIARMLRDNLSAKFWRMALTSFREVNQRYRFIFGAQPVNPSQNRKMIRRLNGSNEYCSIFNGYQIVSSQEDAPVITVQEVLSGSVVPRGELFDFLAWRSSIPPYHSYTCSCEIHDEVADHEASREKAALARHKRSTGLKNKWL</sequence>
<gene>
    <name evidence="1" type="ORF">C2845_PM06G30290</name>
</gene>
<dbReference type="Gene3D" id="3.40.50.300">
    <property type="entry name" value="P-loop containing nucleotide triphosphate hydrolases"/>
    <property type="match status" value="1"/>
</dbReference>
<proteinExistence type="predicted"/>
<evidence type="ECO:0000313" key="2">
    <source>
        <dbReference type="Proteomes" id="UP000275267"/>
    </source>
</evidence>
<reference evidence="2" key="1">
    <citation type="journal article" date="2019" name="Nat. Commun.">
        <title>The genome of broomcorn millet.</title>
        <authorList>
            <person name="Zou C."/>
            <person name="Miki D."/>
            <person name="Li D."/>
            <person name="Tang Q."/>
            <person name="Xiao L."/>
            <person name="Rajput S."/>
            <person name="Deng P."/>
            <person name="Jia W."/>
            <person name="Huang R."/>
            <person name="Zhang M."/>
            <person name="Sun Y."/>
            <person name="Hu J."/>
            <person name="Fu X."/>
            <person name="Schnable P.S."/>
            <person name="Li F."/>
            <person name="Zhang H."/>
            <person name="Feng B."/>
            <person name="Zhu X."/>
            <person name="Liu R."/>
            <person name="Schnable J.C."/>
            <person name="Zhu J.-K."/>
            <person name="Zhang H."/>
        </authorList>
    </citation>
    <scope>NUCLEOTIDE SEQUENCE [LARGE SCALE GENOMIC DNA]</scope>
</reference>
<evidence type="ECO:0000313" key="1">
    <source>
        <dbReference type="EMBL" id="RLM99511.1"/>
    </source>
</evidence>
<dbReference type="OrthoDB" id="638757at2759"/>
<dbReference type="PANTHER" id="PTHR33377">
    <property type="entry name" value="OS10G0134700 PROTEIN-RELATED"/>
    <property type="match status" value="1"/>
</dbReference>
<protein>
    <recommendedName>
        <fullName evidence="3">NB-ARC domain-containing protein</fullName>
    </recommendedName>
</protein>
<accession>A0A3L6RB20</accession>
<dbReference type="InterPro" id="IPR027417">
    <property type="entry name" value="P-loop_NTPase"/>
</dbReference>
<dbReference type="AlphaFoldDB" id="A0A3L6RB20"/>
<dbReference type="SUPFAM" id="SSF52540">
    <property type="entry name" value="P-loop containing nucleoside triphosphate hydrolases"/>
    <property type="match status" value="1"/>
</dbReference>
<keyword evidence="2" id="KW-1185">Reference proteome</keyword>
<comment type="caution">
    <text evidence="1">The sequence shown here is derived from an EMBL/GenBank/DDBJ whole genome shotgun (WGS) entry which is preliminary data.</text>
</comment>
<name>A0A3L6RB20_PANMI</name>
<organism evidence="1 2">
    <name type="scientific">Panicum miliaceum</name>
    <name type="common">Proso millet</name>
    <name type="synonym">Broomcorn millet</name>
    <dbReference type="NCBI Taxonomy" id="4540"/>
    <lineage>
        <taxon>Eukaryota</taxon>
        <taxon>Viridiplantae</taxon>
        <taxon>Streptophyta</taxon>
        <taxon>Embryophyta</taxon>
        <taxon>Tracheophyta</taxon>
        <taxon>Spermatophyta</taxon>
        <taxon>Magnoliopsida</taxon>
        <taxon>Liliopsida</taxon>
        <taxon>Poales</taxon>
        <taxon>Poaceae</taxon>
        <taxon>PACMAD clade</taxon>
        <taxon>Panicoideae</taxon>
        <taxon>Panicodae</taxon>
        <taxon>Paniceae</taxon>
        <taxon>Panicinae</taxon>
        <taxon>Panicum</taxon>
        <taxon>Panicum sect. Panicum</taxon>
    </lineage>
</organism>
<dbReference type="Proteomes" id="UP000275267">
    <property type="component" value="Unassembled WGS sequence"/>
</dbReference>
<dbReference type="EMBL" id="PQIB02000009">
    <property type="protein sequence ID" value="RLM99511.1"/>
    <property type="molecule type" value="Genomic_DNA"/>
</dbReference>